<evidence type="ECO:0000313" key="2">
    <source>
        <dbReference type="WBParaSite" id="ES5_v2.g27198.t1"/>
    </source>
</evidence>
<evidence type="ECO:0000313" key="1">
    <source>
        <dbReference type="Proteomes" id="UP000887579"/>
    </source>
</evidence>
<accession>A0AC34GCH7</accession>
<proteinExistence type="predicted"/>
<dbReference type="Proteomes" id="UP000887579">
    <property type="component" value="Unplaced"/>
</dbReference>
<organism evidence="1 2">
    <name type="scientific">Panagrolaimus sp. ES5</name>
    <dbReference type="NCBI Taxonomy" id="591445"/>
    <lineage>
        <taxon>Eukaryota</taxon>
        <taxon>Metazoa</taxon>
        <taxon>Ecdysozoa</taxon>
        <taxon>Nematoda</taxon>
        <taxon>Chromadorea</taxon>
        <taxon>Rhabditida</taxon>
        <taxon>Tylenchina</taxon>
        <taxon>Panagrolaimomorpha</taxon>
        <taxon>Panagrolaimoidea</taxon>
        <taxon>Panagrolaimidae</taxon>
        <taxon>Panagrolaimus</taxon>
    </lineage>
</organism>
<dbReference type="WBParaSite" id="ES5_v2.g27198.t1">
    <property type="protein sequence ID" value="ES5_v2.g27198.t1"/>
    <property type="gene ID" value="ES5_v2.g27198"/>
</dbReference>
<sequence>MFYKLVLLLCCVAIVAADLNDDFKQCCKDKGINDKCAELCTYEDPATTGAPPSSFFLKLFHYQPKKSTALDGEGDVCGPEDGASIASCCQKGKDNRQCCTDAGVGAEHDFCVDICNGVSPPPFDDKYFVCDDMNS</sequence>
<reference evidence="2" key="1">
    <citation type="submission" date="2022-11" db="UniProtKB">
        <authorList>
            <consortium name="WormBaseParasite"/>
        </authorList>
    </citation>
    <scope>IDENTIFICATION</scope>
</reference>
<protein>
    <submittedName>
        <fullName evidence="2">Uncharacterized protein</fullName>
    </submittedName>
</protein>
<name>A0AC34GCH7_9BILA</name>